<dbReference type="Pfam" id="PF12146">
    <property type="entry name" value="Hydrolase_4"/>
    <property type="match status" value="1"/>
</dbReference>
<protein>
    <recommendedName>
        <fullName evidence="1">Serine aminopeptidase S33 domain-containing protein</fullName>
    </recommendedName>
</protein>
<organism evidence="2 3">
    <name type="scientific">Cardamine amara subsp. amara</name>
    <dbReference type="NCBI Taxonomy" id="228776"/>
    <lineage>
        <taxon>Eukaryota</taxon>
        <taxon>Viridiplantae</taxon>
        <taxon>Streptophyta</taxon>
        <taxon>Embryophyta</taxon>
        <taxon>Tracheophyta</taxon>
        <taxon>Spermatophyta</taxon>
        <taxon>Magnoliopsida</taxon>
        <taxon>eudicotyledons</taxon>
        <taxon>Gunneridae</taxon>
        <taxon>Pentapetalae</taxon>
        <taxon>rosids</taxon>
        <taxon>malvids</taxon>
        <taxon>Brassicales</taxon>
        <taxon>Brassicaceae</taxon>
        <taxon>Cardamineae</taxon>
        <taxon>Cardamine</taxon>
    </lineage>
</organism>
<proteinExistence type="predicted"/>
<reference evidence="2 3" key="1">
    <citation type="submission" date="2024-04" db="EMBL/GenBank/DDBJ databases">
        <title>Genome assembly C_amara_ONT_v2.</title>
        <authorList>
            <person name="Yant L."/>
            <person name="Moore C."/>
            <person name="Slenker M."/>
        </authorList>
    </citation>
    <scope>NUCLEOTIDE SEQUENCE [LARGE SCALE GENOMIC DNA]</scope>
    <source>
        <tissue evidence="2">Leaf</tissue>
    </source>
</reference>
<keyword evidence="3" id="KW-1185">Reference proteome</keyword>
<dbReference type="InterPro" id="IPR022742">
    <property type="entry name" value="Hydrolase_4"/>
</dbReference>
<dbReference type="Gene3D" id="3.40.50.1820">
    <property type="entry name" value="alpha/beta hydrolase"/>
    <property type="match status" value="1"/>
</dbReference>
<accession>A0ABD0Z024</accession>
<dbReference type="SUPFAM" id="SSF53474">
    <property type="entry name" value="alpha/beta-Hydrolases"/>
    <property type="match status" value="1"/>
</dbReference>
<feature type="domain" description="Serine aminopeptidase S33" evidence="1">
    <location>
        <begin position="31"/>
        <end position="126"/>
    </location>
</feature>
<evidence type="ECO:0000313" key="2">
    <source>
        <dbReference type="EMBL" id="KAL1188058.1"/>
    </source>
</evidence>
<dbReference type="PANTHER" id="PTHR42886">
    <property type="entry name" value="RE40534P-RELATED"/>
    <property type="match status" value="1"/>
</dbReference>
<dbReference type="PANTHER" id="PTHR42886:SF53">
    <property type="entry name" value="ALPHA_BETA-HYDROLASES SUPERFAMILY PROTEIN"/>
    <property type="match status" value="1"/>
</dbReference>
<gene>
    <name evidence="2" type="ORF">V5N11_009900</name>
</gene>
<evidence type="ECO:0000313" key="3">
    <source>
        <dbReference type="Proteomes" id="UP001558713"/>
    </source>
</evidence>
<name>A0ABD0Z024_CARAN</name>
<evidence type="ECO:0000259" key="1">
    <source>
        <dbReference type="Pfam" id="PF12146"/>
    </source>
</evidence>
<dbReference type="InterPro" id="IPR029058">
    <property type="entry name" value="AB_hydrolase_fold"/>
</dbReference>
<sequence length="258" mass="28841">MATASVCAQQKIEIPNRQNEKLVGLLHETGSREIVVLCHGFKSNKNSKIIMNLASSLEKEGISAFRFDFSGNGESEGSFNYGNYSYEADDLHSVIQHFTSKNRVVTTILGHSRGGNVVLLYASKNHICNVINISGRYDLKKGIRLGDGYLERIKQQGFVDDAKEGKPVFRVTEKSLMERLNTNMHEACLKIGKDCNVLIVHGSKDKIVPVADANEFAKIIPNHELEIFKGADHGYTKHESQLVSRVMKFLKRVCVMNN</sequence>
<dbReference type="AlphaFoldDB" id="A0ABD0Z024"/>
<comment type="caution">
    <text evidence="2">The sequence shown here is derived from an EMBL/GenBank/DDBJ whole genome shotgun (WGS) entry which is preliminary data.</text>
</comment>
<dbReference type="EMBL" id="JBANAX010000933">
    <property type="protein sequence ID" value="KAL1188058.1"/>
    <property type="molecule type" value="Genomic_DNA"/>
</dbReference>
<dbReference type="Proteomes" id="UP001558713">
    <property type="component" value="Unassembled WGS sequence"/>
</dbReference>